<evidence type="ECO:0000256" key="9">
    <source>
        <dbReference type="ARBA" id="ARBA00031636"/>
    </source>
</evidence>
<protein>
    <recommendedName>
        <fullName evidence="9">Multidrug-efflux transporter</fullName>
    </recommendedName>
</protein>
<keyword evidence="3" id="KW-0050">Antiport</keyword>
<keyword evidence="12" id="KW-1185">Reference proteome</keyword>
<keyword evidence="8 10" id="KW-0472">Membrane</keyword>
<evidence type="ECO:0000256" key="4">
    <source>
        <dbReference type="ARBA" id="ARBA00022475"/>
    </source>
</evidence>
<dbReference type="GO" id="GO:0006811">
    <property type="term" value="P:monoatomic ion transport"/>
    <property type="evidence" value="ECO:0007669"/>
    <property type="project" value="UniProtKB-KW"/>
</dbReference>
<evidence type="ECO:0000256" key="10">
    <source>
        <dbReference type="SAM" id="Phobius"/>
    </source>
</evidence>
<evidence type="ECO:0000313" key="11">
    <source>
        <dbReference type="EMBL" id="SNT17280.1"/>
    </source>
</evidence>
<feature type="transmembrane region" description="Helical" evidence="10">
    <location>
        <begin position="421"/>
        <end position="440"/>
    </location>
</feature>
<dbReference type="AlphaFoldDB" id="A0A239KH20"/>
<evidence type="ECO:0000256" key="3">
    <source>
        <dbReference type="ARBA" id="ARBA00022449"/>
    </source>
</evidence>
<dbReference type="PIRSF" id="PIRSF006603">
    <property type="entry name" value="DinF"/>
    <property type="match status" value="1"/>
</dbReference>
<dbReference type="EMBL" id="FZOY01000007">
    <property type="protein sequence ID" value="SNT17280.1"/>
    <property type="molecule type" value="Genomic_DNA"/>
</dbReference>
<gene>
    <name evidence="11" type="ORF">SAMN05421757_107102</name>
</gene>
<dbReference type="NCBIfam" id="TIGR00797">
    <property type="entry name" value="matE"/>
    <property type="match status" value="1"/>
</dbReference>
<sequence length="459" mass="48768">MTPLSPYASHLRSLLVLGLPLIGGHLAQFAIQVTDTIMLGWYDVTALAALVLGSSFFYVLFLMGAGFGFAVMPLVAAELDNPDGETQIRRVTRMGIWLSMLVGLCSLVPLLLAEPILLAFGQEPALAGQAAVYLGIAGWGIVPALGVMVLKSYLAAMERVQVVLWVTILAAAMNAGMNYLLIFGKFGFPELGIRGAAIASVGVHVISLIGLVIYALRQFPEHELFVRLWRPDWSAFFQVFRLGWPIGLTNLSEVSLFAASAVMVGWLGTIPLAAHGIAIQLATATFLVHLGLSNAATIRAGRALGRRDGPNLRRGALVAVTASVLFAIVTIAIFLTWPEALMSLFLDPDDPSKPEIIAIGVGLVAIAALFQMADGGQVMAHGLLRGVQDTRVPLVISAVAYWLVGVLSGYVFGFVLGHGAMGVWSGLVLGLGVAVAALMWRFWRRALPRAVPAARPAAS</sequence>
<feature type="transmembrane region" description="Helical" evidence="10">
    <location>
        <begin position="316"/>
        <end position="336"/>
    </location>
</feature>
<dbReference type="GO" id="GO:0042910">
    <property type="term" value="F:xenobiotic transmembrane transporter activity"/>
    <property type="evidence" value="ECO:0007669"/>
    <property type="project" value="InterPro"/>
</dbReference>
<evidence type="ECO:0000256" key="2">
    <source>
        <dbReference type="ARBA" id="ARBA00022448"/>
    </source>
</evidence>
<accession>A0A239KH20</accession>
<feature type="transmembrane region" description="Helical" evidence="10">
    <location>
        <begin position="394"/>
        <end position="415"/>
    </location>
</feature>
<dbReference type="GO" id="GO:0015297">
    <property type="term" value="F:antiporter activity"/>
    <property type="evidence" value="ECO:0007669"/>
    <property type="project" value="UniProtKB-KW"/>
</dbReference>
<evidence type="ECO:0000256" key="6">
    <source>
        <dbReference type="ARBA" id="ARBA00022989"/>
    </source>
</evidence>
<feature type="transmembrane region" description="Helical" evidence="10">
    <location>
        <begin position="195"/>
        <end position="216"/>
    </location>
</feature>
<dbReference type="Proteomes" id="UP000198426">
    <property type="component" value="Unassembled WGS sequence"/>
</dbReference>
<comment type="subcellular location">
    <subcellularLocation>
        <location evidence="1">Cell inner membrane</location>
        <topology evidence="1">Multi-pass membrane protein</topology>
    </subcellularLocation>
</comment>
<keyword evidence="5 10" id="KW-0812">Transmembrane</keyword>
<keyword evidence="2" id="KW-0813">Transport</keyword>
<dbReference type="Pfam" id="PF01554">
    <property type="entry name" value="MatE"/>
    <property type="match status" value="2"/>
</dbReference>
<evidence type="ECO:0000256" key="8">
    <source>
        <dbReference type="ARBA" id="ARBA00023136"/>
    </source>
</evidence>
<feature type="transmembrane region" description="Helical" evidence="10">
    <location>
        <begin position="356"/>
        <end position="373"/>
    </location>
</feature>
<dbReference type="RefSeq" id="WP_089234320.1">
    <property type="nucleotide sequence ID" value="NZ_FZOY01000007.1"/>
</dbReference>
<feature type="transmembrane region" description="Helical" evidence="10">
    <location>
        <begin position="130"/>
        <end position="150"/>
    </location>
</feature>
<dbReference type="PANTHER" id="PTHR43298:SF2">
    <property type="entry name" value="FMN_FAD EXPORTER YEEO-RELATED"/>
    <property type="match status" value="1"/>
</dbReference>
<evidence type="ECO:0000256" key="5">
    <source>
        <dbReference type="ARBA" id="ARBA00022692"/>
    </source>
</evidence>
<keyword evidence="6 10" id="KW-1133">Transmembrane helix</keyword>
<dbReference type="CDD" id="cd13131">
    <property type="entry name" value="MATE_NorM_like"/>
    <property type="match status" value="1"/>
</dbReference>
<keyword evidence="7" id="KW-0406">Ion transport</keyword>
<evidence type="ECO:0000313" key="12">
    <source>
        <dbReference type="Proteomes" id="UP000198426"/>
    </source>
</evidence>
<keyword evidence="4" id="KW-1003">Cell membrane</keyword>
<evidence type="ECO:0000256" key="1">
    <source>
        <dbReference type="ARBA" id="ARBA00004429"/>
    </source>
</evidence>
<feature type="transmembrane region" description="Helical" evidence="10">
    <location>
        <begin position="162"/>
        <end position="183"/>
    </location>
</feature>
<dbReference type="InterPro" id="IPR002528">
    <property type="entry name" value="MATE_fam"/>
</dbReference>
<feature type="transmembrane region" description="Helical" evidence="10">
    <location>
        <begin position="96"/>
        <end position="118"/>
    </location>
</feature>
<feature type="transmembrane region" description="Helical" evidence="10">
    <location>
        <begin position="236"/>
        <end position="266"/>
    </location>
</feature>
<dbReference type="GO" id="GO:0005886">
    <property type="term" value="C:plasma membrane"/>
    <property type="evidence" value="ECO:0007669"/>
    <property type="project" value="UniProtKB-SubCell"/>
</dbReference>
<dbReference type="OrthoDB" id="9780160at2"/>
<reference evidence="11 12" key="1">
    <citation type="submission" date="2017-06" db="EMBL/GenBank/DDBJ databases">
        <authorList>
            <person name="Kim H.J."/>
            <person name="Triplett B.A."/>
        </authorList>
    </citation>
    <scope>NUCLEOTIDE SEQUENCE [LARGE SCALE GENOMIC DNA]</scope>
    <source>
        <strain evidence="11 12">DSM 29339</strain>
    </source>
</reference>
<feature type="transmembrane region" description="Helical" evidence="10">
    <location>
        <begin position="272"/>
        <end position="295"/>
    </location>
</feature>
<organism evidence="11 12">
    <name type="scientific">Tropicimonas sediminicola</name>
    <dbReference type="NCBI Taxonomy" id="1031541"/>
    <lineage>
        <taxon>Bacteria</taxon>
        <taxon>Pseudomonadati</taxon>
        <taxon>Pseudomonadota</taxon>
        <taxon>Alphaproteobacteria</taxon>
        <taxon>Rhodobacterales</taxon>
        <taxon>Roseobacteraceae</taxon>
        <taxon>Tropicimonas</taxon>
    </lineage>
</organism>
<feature type="transmembrane region" description="Helical" evidence="10">
    <location>
        <begin position="45"/>
        <end position="75"/>
    </location>
</feature>
<dbReference type="InterPro" id="IPR048279">
    <property type="entry name" value="MdtK-like"/>
</dbReference>
<evidence type="ECO:0000256" key="7">
    <source>
        <dbReference type="ARBA" id="ARBA00023065"/>
    </source>
</evidence>
<dbReference type="InterPro" id="IPR050222">
    <property type="entry name" value="MATE_MdtK"/>
</dbReference>
<proteinExistence type="predicted"/>
<name>A0A239KH20_9RHOB</name>
<dbReference type="PANTHER" id="PTHR43298">
    <property type="entry name" value="MULTIDRUG RESISTANCE PROTEIN NORM-RELATED"/>
    <property type="match status" value="1"/>
</dbReference>